<evidence type="ECO:0000313" key="3">
    <source>
        <dbReference type="Proteomes" id="UP000270296"/>
    </source>
</evidence>
<accession>A0A183JB40</accession>
<dbReference type="SUPFAM" id="SSF103473">
    <property type="entry name" value="MFS general substrate transporter"/>
    <property type="match status" value="1"/>
</dbReference>
<evidence type="ECO:0000313" key="4">
    <source>
        <dbReference type="WBParaSite" id="SBAD_0001350401-mRNA-1"/>
    </source>
</evidence>
<dbReference type="InterPro" id="IPR050327">
    <property type="entry name" value="Proton-linked_MCT"/>
</dbReference>
<feature type="transmembrane region" description="Helical" evidence="1">
    <location>
        <begin position="61"/>
        <end position="83"/>
    </location>
</feature>
<evidence type="ECO:0000313" key="2">
    <source>
        <dbReference type="EMBL" id="VDP53986.1"/>
    </source>
</evidence>
<dbReference type="PANTHER" id="PTHR11360:SF260">
    <property type="entry name" value="MFS DOMAIN-CONTAINING PROTEIN"/>
    <property type="match status" value="1"/>
</dbReference>
<organism evidence="4">
    <name type="scientific">Soboliphyme baturini</name>
    <dbReference type="NCBI Taxonomy" id="241478"/>
    <lineage>
        <taxon>Eukaryota</taxon>
        <taxon>Metazoa</taxon>
        <taxon>Ecdysozoa</taxon>
        <taxon>Nematoda</taxon>
        <taxon>Enoplea</taxon>
        <taxon>Dorylaimia</taxon>
        <taxon>Dioctophymatida</taxon>
        <taxon>Dioctophymatoidea</taxon>
        <taxon>Soboliphymatidae</taxon>
        <taxon>Soboliphyme</taxon>
    </lineage>
</organism>
<evidence type="ECO:0000256" key="1">
    <source>
        <dbReference type="SAM" id="Phobius"/>
    </source>
</evidence>
<dbReference type="WBParaSite" id="SBAD_0001350401-mRNA-1">
    <property type="protein sequence ID" value="SBAD_0001350401-mRNA-1"/>
    <property type="gene ID" value="SBAD_0001350401"/>
</dbReference>
<feature type="transmembrane region" description="Helical" evidence="1">
    <location>
        <begin position="127"/>
        <end position="147"/>
    </location>
</feature>
<dbReference type="Gene3D" id="1.20.1250.20">
    <property type="entry name" value="MFS general substrate transporter like domains"/>
    <property type="match status" value="1"/>
</dbReference>
<keyword evidence="3" id="KW-1185">Reference proteome</keyword>
<dbReference type="InterPro" id="IPR036259">
    <property type="entry name" value="MFS_trans_sf"/>
</dbReference>
<feature type="transmembrane region" description="Helical" evidence="1">
    <location>
        <begin position="95"/>
        <end position="115"/>
    </location>
</feature>
<reference evidence="2 3" key="2">
    <citation type="submission" date="2018-11" db="EMBL/GenBank/DDBJ databases">
        <authorList>
            <consortium name="Pathogen Informatics"/>
        </authorList>
    </citation>
    <scope>NUCLEOTIDE SEQUENCE [LARGE SCALE GENOMIC DNA]</scope>
</reference>
<sequence length="243" mass="26789">MRRLSAVSPSIFRKLSLSPAVFEQMRPQIGPIDEEVPPLSRWSKFTELFRKEARLMTKGRIWPFMLANFLLFVCCDVFCVYTPDYNTTKLPISRNSAPVLLSILGIVNTVSVLLYGYVVDFEWVNTLLLYGVFACVSALVLLAVPWLPSYEGFCTTNVVHGIPIAASSALPYVTLAELLPTADFVSAVGILNFIEGLANLGGAPTAGNSIPFISPLTAFETEFFSQMNSYSLPVQTDSLICLR</sequence>
<keyword evidence="1" id="KW-0812">Transmembrane</keyword>
<protein>
    <submittedName>
        <fullName evidence="4">Autophagy-related protein</fullName>
    </submittedName>
</protein>
<proteinExistence type="predicted"/>
<name>A0A183JB40_9BILA</name>
<gene>
    <name evidence="2" type="ORF">SBAD_LOCUS13088</name>
</gene>
<dbReference type="GO" id="GO:0008028">
    <property type="term" value="F:monocarboxylic acid transmembrane transporter activity"/>
    <property type="evidence" value="ECO:0007669"/>
    <property type="project" value="TreeGrafter"/>
</dbReference>
<keyword evidence="1" id="KW-1133">Transmembrane helix</keyword>
<dbReference type="EMBL" id="UZAM01020175">
    <property type="protein sequence ID" value="VDP53986.1"/>
    <property type="molecule type" value="Genomic_DNA"/>
</dbReference>
<dbReference type="AlphaFoldDB" id="A0A183JB40"/>
<dbReference type="PANTHER" id="PTHR11360">
    <property type="entry name" value="MONOCARBOXYLATE TRANSPORTER"/>
    <property type="match status" value="1"/>
</dbReference>
<reference evidence="4" key="1">
    <citation type="submission" date="2016-06" db="UniProtKB">
        <authorList>
            <consortium name="WormBaseParasite"/>
        </authorList>
    </citation>
    <scope>IDENTIFICATION</scope>
</reference>
<keyword evidence="1" id="KW-0472">Membrane</keyword>
<dbReference type="OrthoDB" id="410267at2759"/>
<dbReference type="Proteomes" id="UP000270296">
    <property type="component" value="Unassembled WGS sequence"/>
</dbReference>